<dbReference type="Proteomes" id="UP001596043">
    <property type="component" value="Unassembled WGS sequence"/>
</dbReference>
<gene>
    <name evidence="1" type="ORF">ACFO3O_08030</name>
</gene>
<dbReference type="RefSeq" id="WP_379978083.1">
    <property type="nucleotide sequence ID" value="NZ_JBHSFV010000004.1"/>
</dbReference>
<name>A0ABV9HVD5_9FLAO</name>
<organism evidence="1 2">
    <name type="scientific">Dokdonia ponticola</name>
    <dbReference type="NCBI Taxonomy" id="2041041"/>
    <lineage>
        <taxon>Bacteria</taxon>
        <taxon>Pseudomonadati</taxon>
        <taxon>Bacteroidota</taxon>
        <taxon>Flavobacteriia</taxon>
        <taxon>Flavobacteriales</taxon>
        <taxon>Flavobacteriaceae</taxon>
        <taxon>Dokdonia</taxon>
    </lineage>
</organism>
<reference evidence="2" key="1">
    <citation type="journal article" date="2019" name="Int. J. Syst. Evol. Microbiol.">
        <title>The Global Catalogue of Microorganisms (GCM) 10K type strain sequencing project: providing services to taxonomists for standard genome sequencing and annotation.</title>
        <authorList>
            <consortium name="The Broad Institute Genomics Platform"/>
            <consortium name="The Broad Institute Genome Sequencing Center for Infectious Disease"/>
            <person name="Wu L."/>
            <person name="Ma J."/>
        </authorList>
    </citation>
    <scope>NUCLEOTIDE SEQUENCE [LARGE SCALE GENOMIC DNA]</scope>
    <source>
        <strain evidence="2">YJ-61-S</strain>
    </source>
</reference>
<keyword evidence="2" id="KW-1185">Reference proteome</keyword>
<dbReference type="SUPFAM" id="SSF53756">
    <property type="entry name" value="UDP-Glycosyltransferase/glycogen phosphorylase"/>
    <property type="match status" value="1"/>
</dbReference>
<proteinExistence type="predicted"/>
<comment type="caution">
    <text evidence="1">The sequence shown here is derived from an EMBL/GenBank/DDBJ whole genome shotgun (WGS) entry which is preliminary data.</text>
</comment>
<dbReference type="Gene3D" id="3.40.50.2000">
    <property type="entry name" value="Glycogen Phosphorylase B"/>
    <property type="match status" value="1"/>
</dbReference>
<sequence length="380" mass="44521">MQTIIEFYKHLKTVTPFVKRYPNYDPHDGKVHILYVSPRLHSQGYYSSILPALELNKTTTHRAILNSIELDHVSSDFFEYVNILDVRLLKWAHYIVFPTILTDITYTLQIIRLLYPHLQIVMNLDGNYHKTPSWHSNYKKINKAIKDQLITNVNLLDICICQNELLVEQYRSAIKFYFNDVKCHLTSMPTLISRISFENLKPINKDELNSVTIGVFNPSKTFMALLPTLLKKLSQKGYEISFIIFDYKGDQKPYSLESNMFFFKRGNFLDYFERLLKLQLRIALFNISEYSKYDPTHYYLEVSALGIPSIACKNHPVAAIIEKQEAGLLVLEDSDWESHIITLLENKSFRKRLVSHTIKMIWSDHSYTRKNLTKITSIFS</sequence>
<evidence type="ECO:0000313" key="1">
    <source>
        <dbReference type="EMBL" id="MFC4633852.1"/>
    </source>
</evidence>
<evidence type="ECO:0000313" key="2">
    <source>
        <dbReference type="Proteomes" id="UP001596043"/>
    </source>
</evidence>
<accession>A0ABV9HVD5</accession>
<dbReference type="EMBL" id="JBHSFV010000004">
    <property type="protein sequence ID" value="MFC4633852.1"/>
    <property type="molecule type" value="Genomic_DNA"/>
</dbReference>
<protein>
    <submittedName>
        <fullName evidence="1">Glycosyltransferase</fullName>
    </submittedName>
</protein>